<dbReference type="KEGG" id="vcw:GJQ55_06265"/>
<protein>
    <submittedName>
        <fullName evidence="1">DUF4062 domain-containing protein</fullName>
    </submittedName>
</protein>
<dbReference type="InterPro" id="IPR025139">
    <property type="entry name" value="DUF4062"/>
</dbReference>
<name>A0A9E8FKS5_9GAMM</name>
<dbReference type="RefSeq" id="WP_228346660.1">
    <property type="nucleotide sequence ID" value="NZ_CP045550.1"/>
</dbReference>
<keyword evidence="2" id="KW-1185">Reference proteome</keyword>
<proteinExistence type="predicted"/>
<organism evidence="1 2">
    <name type="scientific">Venatoribacter cucullus</name>
    <dbReference type="NCBI Taxonomy" id="2661630"/>
    <lineage>
        <taxon>Bacteria</taxon>
        <taxon>Pseudomonadati</taxon>
        <taxon>Pseudomonadota</taxon>
        <taxon>Gammaproteobacteria</taxon>
        <taxon>Oceanospirillales</taxon>
        <taxon>Oceanospirillaceae</taxon>
        <taxon>Venatoribacter</taxon>
    </lineage>
</organism>
<gene>
    <name evidence="1" type="ORF">GJQ55_06265</name>
</gene>
<reference evidence="1 2" key="1">
    <citation type="submission" date="2019-11" db="EMBL/GenBank/DDBJ databases">
        <title>Venatorbacter sp. nov. a predator of Campylobacter and other Gram-negative bacteria.</title>
        <authorList>
            <person name="Saeedi A."/>
            <person name="Cummings N.J."/>
            <person name="Connerton I.F."/>
            <person name="Connerton P.L."/>
        </authorList>
    </citation>
    <scope>NUCLEOTIDE SEQUENCE [LARGE SCALE GENOMIC DNA]</scope>
    <source>
        <strain evidence="1">XL5</strain>
    </source>
</reference>
<dbReference type="AlphaFoldDB" id="A0A9E8FKS5"/>
<dbReference type="Proteomes" id="UP000596074">
    <property type="component" value="Chromosome"/>
</dbReference>
<evidence type="ECO:0000313" key="2">
    <source>
        <dbReference type="Proteomes" id="UP000596074"/>
    </source>
</evidence>
<accession>A0A9E8FKS5</accession>
<dbReference type="EMBL" id="CP046056">
    <property type="protein sequence ID" value="QQD24103.1"/>
    <property type="molecule type" value="Genomic_DNA"/>
</dbReference>
<dbReference type="Pfam" id="PF13271">
    <property type="entry name" value="DUF4062"/>
    <property type="match status" value="1"/>
</dbReference>
<evidence type="ECO:0000313" key="1">
    <source>
        <dbReference type="EMBL" id="QQD24103.1"/>
    </source>
</evidence>
<sequence>MSNPPADKRYLVYLASNASGLDVERYEVQRLMARHGMVNVGLACREDAGPYDWNLVRSQIESADLFILLLGDDYGPMAPTGISFLHREFVHAKSLNKPTLAFIKNSLPEKNHTEAQRRLLGLHRIVAQQSPYKLWHLREELLSQVRAALSSNLLTIGPGWIPAQCSVAPPPAVAVPAATEEPMTPRQRQSRSRQMLNLQVTAKVYQGGNLSLEEVLLPARLDKLLNPLQGLLQKGASEDRLRSQLEGLISPTVRTQLLERKPNAHAVDDIRISRTQFQQMLQNWKVLGLIRSNGEAGRAVWQATGNVIE</sequence>